<dbReference type="Pfam" id="PF03602">
    <property type="entry name" value="Cons_hypoth95"/>
    <property type="match status" value="1"/>
</dbReference>
<evidence type="ECO:0000313" key="4">
    <source>
        <dbReference type="Proteomes" id="UP000004846"/>
    </source>
</evidence>
<evidence type="ECO:0000256" key="1">
    <source>
        <dbReference type="ARBA" id="ARBA00022603"/>
    </source>
</evidence>
<evidence type="ECO:0000256" key="2">
    <source>
        <dbReference type="ARBA" id="ARBA00022679"/>
    </source>
</evidence>
<dbReference type="EC" id="2.1.1.-" evidence="3"/>
<reference evidence="3 4" key="1">
    <citation type="submission" date="2010-07" db="EMBL/GenBank/DDBJ databases">
        <authorList>
            <person name="Sid Ahmed O."/>
        </authorList>
    </citation>
    <scope>NUCLEOTIDE SEQUENCE [LARGE SCALE GENOMIC DNA]</scope>
    <source>
        <strain evidence="3 4">TX4248</strain>
    </source>
</reference>
<dbReference type="Proteomes" id="UP000004846">
    <property type="component" value="Unassembled WGS sequence"/>
</dbReference>
<dbReference type="GO" id="GO:0008168">
    <property type="term" value="F:methyltransferase activity"/>
    <property type="evidence" value="ECO:0007669"/>
    <property type="project" value="UniProtKB-KW"/>
</dbReference>
<dbReference type="PROSITE" id="PS00092">
    <property type="entry name" value="N6_MTASE"/>
    <property type="match status" value="1"/>
</dbReference>
<name>A0A125W2N6_ENTFL</name>
<dbReference type="GO" id="GO:0031167">
    <property type="term" value="P:rRNA methylation"/>
    <property type="evidence" value="ECO:0007669"/>
    <property type="project" value="InterPro"/>
</dbReference>
<keyword evidence="2 3" id="KW-0808">Transferase</keyword>
<dbReference type="InterPro" id="IPR002052">
    <property type="entry name" value="DNA_methylase_N6_adenine_CS"/>
</dbReference>
<dbReference type="PIRSF" id="PIRSF004553">
    <property type="entry name" value="CHP00095"/>
    <property type="match status" value="1"/>
</dbReference>
<dbReference type="NCBIfam" id="TIGR00095">
    <property type="entry name" value="16S rRNA (guanine(966)-N(2))-methyltransferase RsmD"/>
    <property type="match status" value="1"/>
</dbReference>
<dbReference type="PANTHER" id="PTHR43542">
    <property type="entry name" value="METHYLTRANSFERASE"/>
    <property type="match status" value="1"/>
</dbReference>
<dbReference type="EMBL" id="AEBR01000103">
    <property type="protein sequence ID" value="EFM81544.1"/>
    <property type="molecule type" value="Genomic_DNA"/>
</dbReference>
<proteinExistence type="predicted"/>
<dbReference type="CDD" id="cd02440">
    <property type="entry name" value="AdoMet_MTases"/>
    <property type="match status" value="1"/>
</dbReference>
<sequence length="217" mass="24830">MQKSEKCYEKFQTFFTLFVIMNYKRMIDKGVETMRVISGEYGGRRLKALDGDNTRPTTDKVKESIFNMIGPYFDGGMALDLYSGSGGLAIEAVSRGMDKSICIEKNFAALKVIKENIAITKEPEKFEVRKMDANRALEQFYEEKLQFDLVLLDPPYAKQEIVSQLEKMLERQLLTNEAVIVCETDKTVKLPETIGTLEKTRETVYGITQVTIYRQEA</sequence>
<accession>A0A125W2N6</accession>
<gene>
    <name evidence="3" type="ORF">HMPREF9498_02881</name>
</gene>
<dbReference type="InterPro" id="IPR029063">
    <property type="entry name" value="SAM-dependent_MTases_sf"/>
</dbReference>
<keyword evidence="1 3" id="KW-0489">Methyltransferase</keyword>
<organism evidence="3 4">
    <name type="scientific">Enterococcus faecalis TX4248</name>
    <dbReference type="NCBI Taxonomy" id="749495"/>
    <lineage>
        <taxon>Bacteria</taxon>
        <taxon>Bacillati</taxon>
        <taxon>Bacillota</taxon>
        <taxon>Bacilli</taxon>
        <taxon>Lactobacillales</taxon>
        <taxon>Enterococcaceae</taxon>
        <taxon>Enterococcus</taxon>
    </lineage>
</organism>
<dbReference type="AlphaFoldDB" id="A0A125W2N6"/>
<dbReference type="InterPro" id="IPR004398">
    <property type="entry name" value="RNA_MeTrfase_RsmD"/>
</dbReference>
<protein>
    <submittedName>
        <fullName evidence="3">RNA methyltransferase, RsmD family</fullName>
        <ecNumber evidence="3">2.1.1.-</ecNumber>
    </submittedName>
</protein>
<dbReference type="SUPFAM" id="SSF53335">
    <property type="entry name" value="S-adenosyl-L-methionine-dependent methyltransferases"/>
    <property type="match status" value="1"/>
</dbReference>
<dbReference type="GO" id="GO:0003676">
    <property type="term" value="F:nucleic acid binding"/>
    <property type="evidence" value="ECO:0007669"/>
    <property type="project" value="InterPro"/>
</dbReference>
<dbReference type="PANTHER" id="PTHR43542:SF1">
    <property type="entry name" value="METHYLTRANSFERASE"/>
    <property type="match status" value="1"/>
</dbReference>
<dbReference type="Gene3D" id="3.40.50.150">
    <property type="entry name" value="Vaccinia Virus protein VP39"/>
    <property type="match status" value="1"/>
</dbReference>
<comment type="caution">
    <text evidence="3">The sequence shown here is derived from an EMBL/GenBank/DDBJ whole genome shotgun (WGS) entry which is preliminary data.</text>
</comment>
<evidence type="ECO:0000313" key="3">
    <source>
        <dbReference type="EMBL" id="EFM81544.1"/>
    </source>
</evidence>
<dbReference type="HOGENOM" id="CLU_075826_0_0_9"/>